<keyword evidence="3" id="KW-0274">FAD</keyword>
<feature type="domain" description="FAD/NAD(P)-binding" evidence="5">
    <location>
        <begin position="5"/>
        <end position="294"/>
    </location>
</feature>
<dbReference type="GO" id="GO:0016651">
    <property type="term" value="F:oxidoreductase activity, acting on NAD(P)H"/>
    <property type="evidence" value="ECO:0007669"/>
    <property type="project" value="TreeGrafter"/>
</dbReference>
<keyword evidence="2" id="KW-0285">Flavoprotein</keyword>
<keyword evidence="4" id="KW-0560">Oxidoreductase</keyword>
<dbReference type="PANTHER" id="PTHR43557:SF2">
    <property type="entry name" value="RIESKE DOMAIN-CONTAINING PROTEIN-RELATED"/>
    <property type="match status" value="1"/>
</dbReference>
<dbReference type="InterPro" id="IPR050446">
    <property type="entry name" value="FAD-oxidoreductase/Apoptosis"/>
</dbReference>
<evidence type="ECO:0000259" key="5">
    <source>
        <dbReference type="Pfam" id="PF07992"/>
    </source>
</evidence>
<evidence type="ECO:0000313" key="7">
    <source>
        <dbReference type="Proteomes" id="UP000467193"/>
    </source>
</evidence>
<reference evidence="6 7" key="1">
    <citation type="journal article" date="2019" name="Emerg. Microbes Infect.">
        <title>Comprehensive subspecies identification of 175 nontuberculous mycobacteria species based on 7547 genomic profiles.</title>
        <authorList>
            <person name="Matsumoto Y."/>
            <person name="Kinjo T."/>
            <person name="Motooka D."/>
            <person name="Nabeya D."/>
            <person name="Jung N."/>
            <person name="Uechi K."/>
            <person name="Horii T."/>
            <person name="Iida T."/>
            <person name="Fujita J."/>
            <person name="Nakamura S."/>
        </authorList>
    </citation>
    <scope>NUCLEOTIDE SEQUENCE [LARGE SCALE GENOMIC DNA]</scope>
    <source>
        <strain evidence="6 7">JCM 17899</strain>
    </source>
</reference>
<dbReference type="PANTHER" id="PTHR43557">
    <property type="entry name" value="APOPTOSIS-INDUCING FACTOR 1"/>
    <property type="match status" value="1"/>
</dbReference>
<dbReference type="SUPFAM" id="SSF55424">
    <property type="entry name" value="FAD/NAD-linked reductases, dimerisation (C-terminal) domain"/>
    <property type="match status" value="1"/>
</dbReference>
<evidence type="ECO:0000256" key="2">
    <source>
        <dbReference type="ARBA" id="ARBA00022630"/>
    </source>
</evidence>
<accession>A0A7I7QS63</accession>
<evidence type="ECO:0000313" key="6">
    <source>
        <dbReference type="EMBL" id="BBY29191.1"/>
    </source>
</evidence>
<evidence type="ECO:0000256" key="3">
    <source>
        <dbReference type="ARBA" id="ARBA00022827"/>
    </source>
</evidence>
<dbReference type="InterPro" id="IPR036188">
    <property type="entry name" value="FAD/NAD-bd_sf"/>
</dbReference>
<evidence type="ECO:0000256" key="4">
    <source>
        <dbReference type="ARBA" id="ARBA00023002"/>
    </source>
</evidence>
<name>A0A7I7QS63_9MYCO</name>
<protein>
    <submittedName>
        <fullName evidence="6">Pyridine nucleotide-disulfide oxidoreductase</fullName>
    </submittedName>
</protein>
<dbReference type="GO" id="GO:0005737">
    <property type="term" value="C:cytoplasm"/>
    <property type="evidence" value="ECO:0007669"/>
    <property type="project" value="TreeGrafter"/>
</dbReference>
<dbReference type="Proteomes" id="UP000467193">
    <property type="component" value="Chromosome"/>
</dbReference>
<dbReference type="PRINTS" id="PR00368">
    <property type="entry name" value="FADPNR"/>
</dbReference>
<proteinExistence type="predicted"/>
<evidence type="ECO:0000256" key="1">
    <source>
        <dbReference type="ARBA" id="ARBA00001974"/>
    </source>
</evidence>
<organism evidence="6 7">
    <name type="scientific">Mycolicibacterium sediminis</name>
    <dbReference type="NCBI Taxonomy" id="1286180"/>
    <lineage>
        <taxon>Bacteria</taxon>
        <taxon>Bacillati</taxon>
        <taxon>Actinomycetota</taxon>
        <taxon>Actinomycetes</taxon>
        <taxon>Mycobacteriales</taxon>
        <taxon>Mycobacteriaceae</taxon>
        <taxon>Mycolicibacterium</taxon>
    </lineage>
</organism>
<keyword evidence="7" id="KW-1185">Reference proteome</keyword>
<dbReference type="RefSeq" id="WP_163797977.1">
    <property type="nucleotide sequence ID" value="NZ_AP022588.1"/>
</dbReference>
<dbReference type="InterPro" id="IPR023753">
    <property type="entry name" value="FAD/NAD-binding_dom"/>
</dbReference>
<dbReference type="SUPFAM" id="SSF51905">
    <property type="entry name" value="FAD/NAD(P)-binding domain"/>
    <property type="match status" value="1"/>
</dbReference>
<sequence>MTNLRLIVIGSGPAGIGAAETYRKHQPDAHIRILTADDRAPYERPPLSKDFLRGDTDDVDLHPREWFDEQAIELTLASPVSDIDTARRVVTAAGEEYGYDALVITSGASPTPLDVPGGERALQLRSLSDATRLRDSAGSATSAVIIGAGFIGCEAAASLAMRGLSVTLVAPSEVPQEKRLGAEAGRRIKDLVEATGATYRGGTGVASIDGDTVRLEDGTAITADLILAATGVSPNSEVAEKAGISVEDSRIVADADASTNVERVYAAGDVTKTFNDGAGRALVIEHWQDAADQGEVAGASAAGQQARWSAVPGFWTEIGDAAVKYHAWGDGYDDSRFVERDGGFTVWYSSAGTAVGVLTYNADDDYDRGEELIGAGKPVPAGE</sequence>
<dbReference type="Pfam" id="PF07992">
    <property type="entry name" value="Pyr_redox_2"/>
    <property type="match status" value="1"/>
</dbReference>
<dbReference type="PRINTS" id="PR00469">
    <property type="entry name" value="PNDRDTASEII"/>
</dbReference>
<dbReference type="KEGG" id="msei:MSEDJ_32870"/>
<dbReference type="InterPro" id="IPR016156">
    <property type="entry name" value="FAD/NAD-linked_Rdtase_dimer_sf"/>
</dbReference>
<comment type="cofactor">
    <cofactor evidence="1">
        <name>FAD</name>
        <dbReference type="ChEBI" id="CHEBI:57692"/>
    </cofactor>
</comment>
<dbReference type="AlphaFoldDB" id="A0A7I7QS63"/>
<dbReference type="EMBL" id="AP022588">
    <property type="protein sequence ID" value="BBY29191.1"/>
    <property type="molecule type" value="Genomic_DNA"/>
</dbReference>
<gene>
    <name evidence="6" type="ORF">MSEDJ_32870</name>
</gene>
<dbReference type="Gene3D" id="3.30.390.30">
    <property type="match status" value="1"/>
</dbReference>
<dbReference type="Gene3D" id="3.50.50.60">
    <property type="entry name" value="FAD/NAD(P)-binding domain"/>
    <property type="match status" value="2"/>
</dbReference>